<gene>
    <name evidence="1" type="ORF">MENTE1834_LOCUS32506</name>
</gene>
<dbReference type="Proteomes" id="UP001497535">
    <property type="component" value="Unassembled WGS sequence"/>
</dbReference>
<evidence type="ECO:0000313" key="1">
    <source>
        <dbReference type="EMBL" id="CAK5085075.1"/>
    </source>
</evidence>
<proteinExistence type="predicted"/>
<organism evidence="1 2">
    <name type="scientific">Meloidogyne enterolobii</name>
    <name type="common">Root-knot nematode worm</name>
    <name type="synonym">Meloidogyne mayaguensis</name>
    <dbReference type="NCBI Taxonomy" id="390850"/>
    <lineage>
        <taxon>Eukaryota</taxon>
        <taxon>Metazoa</taxon>
        <taxon>Ecdysozoa</taxon>
        <taxon>Nematoda</taxon>
        <taxon>Chromadorea</taxon>
        <taxon>Rhabditida</taxon>
        <taxon>Tylenchina</taxon>
        <taxon>Tylenchomorpha</taxon>
        <taxon>Tylenchoidea</taxon>
        <taxon>Meloidogynidae</taxon>
        <taxon>Meloidogyninae</taxon>
        <taxon>Meloidogyne</taxon>
    </lineage>
</organism>
<name>A0ACB1A4H6_MELEN</name>
<keyword evidence="2" id="KW-1185">Reference proteome</keyword>
<evidence type="ECO:0000313" key="2">
    <source>
        <dbReference type="Proteomes" id="UP001497535"/>
    </source>
</evidence>
<accession>A0ACB1A4H6</accession>
<comment type="caution">
    <text evidence="1">The sequence shown here is derived from an EMBL/GenBank/DDBJ whole genome shotgun (WGS) entry which is preliminary data.</text>
</comment>
<protein>
    <submittedName>
        <fullName evidence="1">Uncharacterized protein</fullName>
    </submittedName>
</protein>
<dbReference type="EMBL" id="CAVMJV010000056">
    <property type="protein sequence ID" value="CAK5085075.1"/>
    <property type="molecule type" value="Genomic_DNA"/>
</dbReference>
<reference evidence="1" key="1">
    <citation type="submission" date="2023-11" db="EMBL/GenBank/DDBJ databases">
        <authorList>
            <person name="Poullet M."/>
        </authorList>
    </citation>
    <scope>NUCLEOTIDE SEQUENCE</scope>
    <source>
        <strain evidence="1">E1834</strain>
    </source>
</reference>
<sequence length="226" mass="25724">MLTKFLSSFYSCSAAVTGTEPLSRTAAVATAGATTDMFFQATLARTFISTLKLRGDDDVVDRLNYYYTPIMLAIACLVFGGSPIECWVNPHSRESMEEYIEAFCWIQNTYWVPMYEHIPDSHETREGGNIKIHLKFKKFLGQQIGYYQWVPFILIAQALAFSLPCILWRLLNWQNGTNIHHLISAAEGARTVLDQNEREKVFHALALTFTEMIDLREVSGILILLK</sequence>